<reference evidence="2" key="1">
    <citation type="journal article" date="2022" name="bioRxiv">
        <title>Sequencing and chromosome-scale assembly of the giantPleurodeles waltlgenome.</title>
        <authorList>
            <person name="Brown T."/>
            <person name="Elewa A."/>
            <person name="Iarovenko S."/>
            <person name="Subramanian E."/>
            <person name="Araus A.J."/>
            <person name="Petzold A."/>
            <person name="Susuki M."/>
            <person name="Suzuki K.-i.T."/>
            <person name="Hayashi T."/>
            <person name="Toyoda A."/>
            <person name="Oliveira C."/>
            <person name="Osipova E."/>
            <person name="Leigh N.D."/>
            <person name="Simon A."/>
            <person name="Yun M.H."/>
        </authorList>
    </citation>
    <scope>NUCLEOTIDE SEQUENCE</scope>
    <source>
        <strain evidence="2">20211129_DDA</strain>
        <tissue evidence="2">Liver</tissue>
    </source>
</reference>
<keyword evidence="1" id="KW-0812">Transmembrane</keyword>
<dbReference type="Proteomes" id="UP001066276">
    <property type="component" value="Chromosome 11"/>
</dbReference>
<evidence type="ECO:0008006" key="4">
    <source>
        <dbReference type="Google" id="ProtNLM"/>
    </source>
</evidence>
<feature type="transmembrane region" description="Helical" evidence="1">
    <location>
        <begin position="43"/>
        <end position="66"/>
    </location>
</feature>
<accession>A0AAV7LEG0</accession>
<sequence length="67" mass="7633">MTMGADVGFRVPRICSLKDPTGRSARVLEDARQTVFFFEHFKLIRALSFVTVFSLALIHHGFLFAFI</sequence>
<dbReference type="AlphaFoldDB" id="A0AAV7LEG0"/>
<dbReference type="EMBL" id="JANPWB010000015">
    <property type="protein sequence ID" value="KAJ1088697.1"/>
    <property type="molecule type" value="Genomic_DNA"/>
</dbReference>
<evidence type="ECO:0000313" key="2">
    <source>
        <dbReference type="EMBL" id="KAJ1088697.1"/>
    </source>
</evidence>
<keyword evidence="1" id="KW-0472">Membrane</keyword>
<comment type="caution">
    <text evidence="2">The sequence shown here is derived from an EMBL/GenBank/DDBJ whole genome shotgun (WGS) entry which is preliminary data.</text>
</comment>
<keyword evidence="3" id="KW-1185">Reference proteome</keyword>
<proteinExistence type="predicted"/>
<organism evidence="2 3">
    <name type="scientific">Pleurodeles waltl</name>
    <name type="common">Iberian ribbed newt</name>
    <dbReference type="NCBI Taxonomy" id="8319"/>
    <lineage>
        <taxon>Eukaryota</taxon>
        <taxon>Metazoa</taxon>
        <taxon>Chordata</taxon>
        <taxon>Craniata</taxon>
        <taxon>Vertebrata</taxon>
        <taxon>Euteleostomi</taxon>
        <taxon>Amphibia</taxon>
        <taxon>Batrachia</taxon>
        <taxon>Caudata</taxon>
        <taxon>Salamandroidea</taxon>
        <taxon>Salamandridae</taxon>
        <taxon>Pleurodelinae</taxon>
        <taxon>Pleurodeles</taxon>
    </lineage>
</organism>
<keyword evidence="1" id="KW-1133">Transmembrane helix</keyword>
<protein>
    <recommendedName>
        <fullName evidence="4">Transmembrane protein</fullName>
    </recommendedName>
</protein>
<evidence type="ECO:0000256" key="1">
    <source>
        <dbReference type="SAM" id="Phobius"/>
    </source>
</evidence>
<evidence type="ECO:0000313" key="3">
    <source>
        <dbReference type="Proteomes" id="UP001066276"/>
    </source>
</evidence>
<name>A0AAV7LEG0_PLEWA</name>
<gene>
    <name evidence="2" type="ORF">NDU88_001853</name>
</gene>